<feature type="region of interest" description="Disordered" evidence="1">
    <location>
        <begin position="1"/>
        <end position="35"/>
    </location>
</feature>
<evidence type="ECO:0000256" key="1">
    <source>
        <dbReference type="SAM" id="MobiDB-lite"/>
    </source>
</evidence>
<reference evidence="2 3" key="1">
    <citation type="submission" date="2020-08" db="EMBL/GenBank/DDBJ databases">
        <title>Sequencing the genomes of 1000 actinobacteria strains.</title>
        <authorList>
            <person name="Klenk H.-P."/>
        </authorList>
    </citation>
    <scope>NUCLEOTIDE SEQUENCE [LARGE SCALE GENOMIC DNA]</scope>
    <source>
        <strain evidence="2 3">DSM 44320</strain>
    </source>
</reference>
<protein>
    <submittedName>
        <fullName evidence="2">Uncharacterized protein</fullName>
    </submittedName>
</protein>
<dbReference type="Proteomes" id="UP000579945">
    <property type="component" value="Unassembled WGS sequence"/>
</dbReference>
<gene>
    <name evidence="2" type="ORF">FHR33_007233</name>
</gene>
<dbReference type="EMBL" id="JACIBV010000001">
    <property type="protein sequence ID" value="MBB3731373.1"/>
    <property type="molecule type" value="Genomic_DNA"/>
</dbReference>
<comment type="caution">
    <text evidence="2">The sequence shown here is derived from an EMBL/GenBank/DDBJ whole genome shotgun (WGS) entry which is preliminary data.</text>
</comment>
<accession>A0A7W5YAX6</accession>
<evidence type="ECO:0000313" key="3">
    <source>
        <dbReference type="Proteomes" id="UP000579945"/>
    </source>
</evidence>
<keyword evidence="3" id="KW-1185">Reference proteome</keyword>
<sequence>MRSMRPSGEKEATGIIVAPRNTQASSPAFSPKPWAKGAITGYLSPSRRVTISAQSP</sequence>
<proteinExistence type="predicted"/>
<organism evidence="2 3">
    <name type="scientific">Nonomuraea dietziae</name>
    <dbReference type="NCBI Taxonomy" id="65515"/>
    <lineage>
        <taxon>Bacteria</taxon>
        <taxon>Bacillati</taxon>
        <taxon>Actinomycetota</taxon>
        <taxon>Actinomycetes</taxon>
        <taxon>Streptosporangiales</taxon>
        <taxon>Streptosporangiaceae</taxon>
        <taxon>Nonomuraea</taxon>
    </lineage>
</organism>
<name>A0A7W5YAX6_9ACTN</name>
<dbReference type="AlphaFoldDB" id="A0A7W5YAX6"/>
<evidence type="ECO:0000313" key="2">
    <source>
        <dbReference type="EMBL" id="MBB3731373.1"/>
    </source>
</evidence>